<keyword evidence="12" id="KW-1185">Reference proteome</keyword>
<proteinExistence type="inferred from homology"/>
<name>A0A261FK01_9BIFI</name>
<comment type="similarity">
    <text evidence="2 8">Belongs to the diaminopimelate epimerase family.</text>
</comment>
<evidence type="ECO:0000313" key="12">
    <source>
        <dbReference type="Proteomes" id="UP000216871"/>
    </source>
</evidence>
<reference evidence="10 13" key="2">
    <citation type="journal article" date="2019" name="Syst. Appl. Microbiol.">
        <title>Characterization of Bifidobacterium species in feaces of the Egyptian fruit bat: Description of B. vespertilionis sp. nov. and B. rousetti sp. nov.</title>
        <authorList>
            <person name="Modesto M."/>
            <person name="Satti M."/>
            <person name="Watanabe K."/>
            <person name="Puglisi E."/>
            <person name="Morelli L."/>
            <person name="Huang C.-H."/>
            <person name="Liou J.-S."/>
            <person name="Miyashita M."/>
            <person name="Tamura T."/>
            <person name="Saito S."/>
            <person name="Mori K."/>
            <person name="Huang L."/>
            <person name="Sciavilla P."/>
            <person name="Sandri C."/>
            <person name="Spiezio C."/>
            <person name="Vitali F."/>
            <person name="Cavalieri D."/>
            <person name="Perpetuini G."/>
            <person name="Tofalo R."/>
            <person name="Bonetti A."/>
            <person name="Arita M."/>
            <person name="Mattarelli P."/>
        </authorList>
    </citation>
    <scope>NUCLEOTIDE SEQUENCE [LARGE SCALE GENOMIC DNA]</scope>
    <source>
        <strain evidence="10 13">RST17</strain>
    </source>
</reference>
<evidence type="ECO:0000256" key="6">
    <source>
        <dbReference type="ARBA" id="ARBA00023235"/>
    </source>
</evidence>
<keyword evidence="4 8" id="KW-0028">Amino-acid biosynthesis</keyword>
<feature type="binding site" evidence="8">
    <location>
        <begin position="92"/>
        <end position="93"/>
    </location>
    <ligand>
        <name>substrate</name>
    </ligand>
</feature>
<feature type="site" description="Could be important to modulate the pK values of the two catalytic cysteine residues" evidence="8">
    <location>
        <position position="176"/>
    </location>
</feature>
<evidence type="ECO:0000313" key="10">
    <source>
        <dbReference type="EMBL" id="KAA8829452.1"/>
    </source>
</evidence>
<evidence type="ECO:0000256" key="9">
    <source>
        <dbReference type="PROSITE-ProRule" id="PRU10125"/>
    </source>
</evidence>
<keyword evidence="5 8" id="KW-0457">Lysine biosynthesis</keyword>
<evidence type="ECO:0000256" key="7">
    <source>
        <dbReference type="ARBA" id="ARBA00051712"/>
    </source>
</evidence>
<evidence type="ECO:0000313" key="13">
    <source>
        <dbReference type="Proteomes" id="UP000410049"/>
    </source>
</evidence>
<feature type="binding site" evidence="8">
    <location>
        <position position="174"/>
    </location>
    <ligand>
        <name>substrate</name>
    </ligand>
</feature>
<comment type="caution">
    <text evidence="8">Lacks conserved residue(s) required for the propagation of feature annotation.</text>
</comment>
<dbReference type="Proteomes" id="UP000216871">
    <property type="component" value="Unassembled WGS sequence"/>
</dbReference>
<comment type="caution">
    <text evidence="11">The sequence shown here is derived from an EMBL/GenBank/DDBJ whole genome shotgun (WGS) entry which is preliminary data.</text>
</comment>
<dbReference type="PROSITE" id="PS01326">
    <property type="entry name" value="DAP_EPIMERASE"/>
    <property type="match status" value="1"/>
</dbReference>
<feature type="binding site" evidence="8">
    <location>
        <begin position="235"/>
        <end position="236"/>
    </location>
    <ligand>
        <name>substrate</name>
    </ligand>
</feature>
<comment type="function">
    <text evidence="8">Catalyzes the stereoinversion of LL-2,6-diaminopimelate (L,L-DAP) to meso-diaminopimelate (meso-DAP), a precursor of L-lysine and an essential component of the bacterial peptidoglycan.</text>
</comment>
<comment type="pathway">
    <text evidence="1 8">Amino-acid biosynthesis; L-lysine biosynthesis via DAP pathway; DL-2,6-diaminopimelate from LL-2,6-diaminopimelate: step 1/1.</text>
</comment>
<sequence>MSLPQQVTKVHATGNDFVVYLDRSGEFEPTPDEIRFLCDRHFGIGGDGLIRLTAPEHVSDLSREQVAVMHADGAQWFMDYRNADGSLAEMCGNGTRAITLFAQHEGVADSTEPFRLGTRAGVKVLTPRGNMKPYGANVFQVEMGAWHIGEEDAYEVTIPGTPGSARGTFVDMGNPHVVAVIEDAFATLPVVEDLDLVTKPVVSPVIESDQNVEFVRIDDIDQNAGVGEATMRVNERGCGETLSCGTGLCATGVVLRVKTGIDHWDITVRGGTLRVDVSADDVRLTGSATLVGEVTLL</sequence>
<dbReference type="PANTHER" id="PTHR31689:SF0">
    <property type="entry name" value="DIAMINOPIMELATE EPIMERASE"/>
    <property type="match status" value="1"/>
</dbReference>
<dbReference type="UniPathway" id="UPA00034">
    <property type="reaction ID" value="UER00025"/>
</dbReference>
<dbReference type="GO" id="GO:0005829">
    <property type="term" value="C:cytosol"/>
    <property type="evidence" value="ECO:0007669"/>
    <property type="project" value="TreeGrafter"/>
</dbReference>
<dbReference type="EMBL" id="RZUH01000001">
    <property type="protein sequence ID" value="KAA8829452.1"/>
    <property type="molecule type" value="Genomic_DNA"/>
</dbReference>
<evidence type="ECO:0000256" key="4">
    <source>
        <dbReference type="ARBA" id="ARBA00022605"/>
    </source>
</evidence>
<keyword evidence="6 8" id="KW-0413">Isomerase</keyword>
<dbReference type="RefSeq" id="WP_094667774.1">
    <property type="nucleotide sequence ID" value="NZ_MWWW01000014.1"/>
</dbReference>
<dbReference type="NCBIfam" id="TIGR00652">
    <property type="entry name" value="DapF"/>
    <property type="match status" value="1"/>
</dbReference>
<dbReference type="GO" id="GO:0009089">
    <property type="term" value="P:lysine biosynthetic process via diaminopimelate"/>
    <property type="evidence" value="ECO:0007669"/>
    <property type="project" value="UniProtKB-UniRule"/>
</dbReference>
<feature type="active site" description="Proton acceptor" evidence="8">
    <location>
        <position position="244"/>
    </location>
</feature>
<dbReference type="OrthoDB" id="9805408at2"/>
<reference evidence="11 12" key="1">
    <citation type="journal article" date="2017" name="BMC Genomics">
        <title>Comparative genomic and phylogenomic analyses of the Bifidobacteriaceae family.</title>
        <authorList>
            <person name="Lugli G.A."/>
            <person name="Milani C."/>
            <person name="Turroni F."/>
            <person name="Duranti S."/>
            <person name="Mancabelli L."/>
            <person name="Mangifesta M."/>
            <person name="Ferrario C."/>
            <person name="Modesto M."/>
            <person name="Mattarelli P."/>
            <person name="Jiri K."/>
            <person name="van Sinderen D."/>
            <person name="Ventura M."/>
        </authorList>
    </citation>
    <scope>NUCLEOTIDE SEQUENCE [LARGE SCALE GENOMIC DNA]</scope>
    <source>
        <strain evidence="11 12">DSM 100196</strain>
    </source>
</reference>
<dbReference type="GO" id="GO:0008837">
    <property type="term" value="F:diaminopimelate epimerase activity"/>
    <property type="evidence" value="ECO:0007669"/>
    <property type="project" value="UniProtKB-UniRule"/>
</dbReference>
<evidence type="ECO:0000256" key="1">
    <source>
        <dbReference type="ARBA" id="ARBA00005196"/>
    </source>
</evidence>
<dbReference type="PANTHER" id="PTHR31689">
    <property type="entry name" value="DIAMINOPIMELATE EPIMERASE, CHLOROPLASTIC"/>
    <property type="match status" value="1"/>
</dbReference>
<feature type="active site" description="Proton donor" evidence="8">
    <location>
        <position position="91"/>
    </location>
</feature>
<feature type="binding site" evidence="8">
    <location>
        <position position="82"/>
    </location>
    <ligand>
        <name>substrate</name>
    </ligand>
</feature>
<organism evidence="11 12">
    <name type="scientific">Bifidobacterium myosotis</name>
    <dbReference type="NCBI Taxonomy" id="1630166"/>
    <lineage>
        <taxon>Bacteria</taxon>
        <taxon>Bacillati</taxon>
        <taxon>Actinomycetota</taxon>
        <taxon>Actinomycetes</taxon>
        <taxon>Bifidobacteriales</taxon>
        <taxon>Bifidobacteriaceae</taxon>
        <taxon>Bifidobacterium</taxon>
    </lineage>
</organism>
<dbReference type="EC" id="5.1.1.7" evidence="3 8"/>
<comment type="catalytic activity">
    <reaction evidence="7 8">
        <text>(2S,6S)-2,6-diaminopimelate = meso-2,6-diaminopimelate</text>
        <dbReference type="Rhea" id="RHEA:15393"/>
        <dbReference type="ChEBI" id="CHEBI:57609"/>
        <dbReference type="ChEBI" id="CHEBI:57791"/>
        <dbReference type="EC" id="5.1.1.7"/>
    </reaction>
</comment>
<feature type="binding site" evidence="8">
    <location>
        <position position="15"/>
    </location>
    <ligand>
        <name>substrate</name>
    </ligand>
</feature>
<dbReference type="AlphaFoldDB" id="A0A261FK01"/>
<evidence type="ECO:0000256" key="3">
    <source>
        <dbReference type="ARBA" id="ARBA00013080"/>
    </source>
</evidence>
<dbReference type="HAMAP" id="MF_00197">
    <property type="entry name" value="DAP_epimerase"/>
    <property type="match status" value="1"/>
</dbReference>
<dbReference type="InterPro" id="IPR001653">
    <property type="entry name" value="DAP_epimerase_DapF"/>
</dbReference>
<comment type="subcellular location">
    <subcellularLocation>
        <location evidence="8">Cytoplasm</location>
    </subcellularLocation>
</comment>
<feature type="binding site" evidence="8">
    <location>
        <begin position="245"/>
        <end position="246"/>
    </location>
    <ligand>
        <name>substrate</name>
    </ligand>
</feature>
<evidence type="ECO:0000256" key="2">
    <source>
        <dbReference type="ARBA" id="ARBA00010219"/>
    </source>
</evidence>
<comment type="subunit">
    <text evidence="8">Homodimer.</text>
</comment>
<dbReference type="InterPro" id="IPR018510">
    <property type="entry name" value="DAP_epimerase_AS"/>
</dbReference>
<feature type="binding site" evidence="8">
    <location>
        <position position="211"/>
    </location>
    <ligand>
        <name>substrate</name>
    </ligand>
</feature>
<evidence type="ECO:0000256" key="5">
    <source>
        <dbReference type="ARBA" id="ARBA00023154"/>
    </source>
</evidence>
<feature type="site" description="Could be important to modulate the pK values of the two catalytic cysteine residues" evidence="8">
    <location>
        <position position="235"/>
    </location>
</feature>
<protein>
    <recommendedName>
        <fullName evidence="3 8">Diaminopimelate epimerase</fullName>
        <shortName evidence="8">DAP epimerase</shortName>
        <ecNumber evidence="3 8">5.1.1.7</ecNumber>
    </recommendedName>
    <alternativeName>
        <fullName evidence="8">PLP-independent amino acid racemase</fullName>
    </alternativeName>
</protein>
<dbReference type="Pfam" id="PF01678">
    <property type="entry name" value="DAP_epimerase"/>
    <property type="match status" value="2"/>
</dbReference>
<dbReference type="Proteomes" id="UP000410049">
    <property type="component" value="Unassembled WGS sequence"/>
</dbReference>
<feature type="active site" evidence="9">
    <location>
        <position position="91"/>
    </location>
</feature>
<evidence type="ECO:0000313" key="11">
    <source>
        <dbReference type="EMBL" id="OZG59482.1"/>
    </source>
</evidence>
<gene>
    <name evidence="8 10" type="primary">dapF</name>
    <name evidence="11" type="ORF">BMYO_1327</name>
    <name evidence="10" type="ORF">EMO91_00015</name>
</gene>
<dbReference type="SUPFAM" id="SSF54506">
    <property type="entry name" value="Diaminopimelate epimerase-like"/>
    <property type="match status" value="2"/>
</dbReference>
<keyword evidence="8" id="KW-0963">Cytoplasm</keyword>
<evidence type="ECO:0000256" key="8">
    <source>
        <dbReference type="HAMAP-Rule" id="MF_00197"/>
    </source>
</evidence>
<dbReference type="EMBL" id="MWWW01000014">
    <property type="protein sequence ID" value="OZG59482.1"/>
    <property type="molecule type" value="Genomic_DNA"/>
</dbReference>
<accession>A0A261FK01</accession>
<dbReference type="Gene3D" id="3.10.310.10">
    <property type="entry name" value="Diaminopimelate Epimerase, Chain A, domain 1"/>
    <property type="match status" value="2"/>
</dbReference>